<gene>
    <name evidence="3" type="ORF">MPDQ_007873</name>
</gene>
<dbReference type="PANTHER" id="PTHR37849:SF1">
    <property type="entry name" value="YALI0E11605P"/>
    <property type="match status" value="1"/>
</dbReference>
<evidence type="ECO:0000313" key="4">
    <source>
        <dbReference type="Proteomes" id="UP000319663"/>
    </source>
</evidence>
<keyword evidence="4" id="KW-1185">Reference proteome</keyword>
<keyword evidence="2" id="KW-0472">Membrane</keyword>
<evidence type="ECO:0000256" key="2">
    <source>
        <dbReference type="SAM" id="Phobius"/>
    </source>
</evidence>
<keyword evidence="2" id="KW-0812">Transmembrane</keyword>
<dbReference type="Proteomes" id="UP000319663">
    <property type="component" value="Unassembled WGS sequence"/>
</dbReference>
<dbReference type="PANTHER" id="PTHR37849">
    <property type="entry name" value="YALI0E11605P"/>
    <property type="match status" value="1"/>
</dbReference>
<proteinExistence type="predicted"/>
<name>A0A507R281_MONPU</name>
<keyword evidence="2" id="KW-1133">Transmembrane helix</keyword>
<reference evidence="3 4" key="1">
    <citation type="submission" date="2019-06" db="EMBL/GenBank/DDBJ databases">
        <title>Wine fermentation using esterase from Monascus purpureus.</title>
        <authorList>
            <person name="Geng C."/>
            <person name="Zhang Y."/>
        </authorList>
    </citation>
    <scope>NUCLEOTIDE SEQUENCE [LARGE SCALE GENOMIC DNA]</scope>
    <source>
        <strain evidence="3">HQ1</strain>
    </source>
</reference>
<feature type="compositionally biased region" description="Low complexity" evidence="1">
    <location>
        <begin position="25"/>
        <end position="38"/>
    </location>
</feature>
<feature type="region of interest" description="Disordered" evidence="1">
    <location>
        <begin position="20"/>
        <end position="39"/>
    </location>
</feature>
<feature type="transmembrane region" description="Helical" evidence="2">
    <location>
        <begin position="52"/>
        <end position="71"/>
    </location>
</feature>
<protein>
    <submittedName>
        <fullName evidence="3">Uncharacterized protein</fullName>
    </submittedName>
</protein>
<dbReference type="OrthoDB" id="5331396at2759"/>
<dbReference type="AlphaFoldDB" id="A0A507R281"/>
<comment type="caution">
    <text evidence="3">The sequence shown here is derived from an EMBL/GenBank/DDBJ whole genome shotgun (WGS) entry which is preliminary data.</text>
</comment>
<sequence>MLPRSANTAVFARLLRSAPQPRPFSTSASSRAAVSSSSLPAKKPVGAFRGGVFGFLAGTVASGVCIWYYFLGDYRLSNEILTDDIYALQKSTEKLQGYVKELEAKADQLQKKK</sequence>
<dbReference type="EMBL" id="VIFY01000009">
    <property type="protein sequence ID" value="TQB76465.1"/>
    <property type="molecule type" value="Genomic_DNA"/>
</dbReference>
<accession>A0A507R281</accession>
<organism evidence="3 4">
    <name type="scientific">Monascus purpureus</name>
    <name type="common">Red mold</name>
    <name type="synonym">Monascus anka</name>
    <dbReference type="NCBI Taxonomy" id="5098"/>
    <lineage>
        <taxon>Eukaryota</taxon>
        <taxon>Fungi</taxon>
        <taxon>Dikarya</taxon>
        <taxon>Ascomycota</taxon>
        <taxon>Pezizomycotina</taxon>
        <taxon>Eurotiomycetes</taxon>
        <taxon>Eurotiomycetidae</taxon>
        <taxon>Eurotiales</taxon>
        <taxon>Aspergillaceae</taxon>
        <taxon>Monascus</taxon>
    </lineage>
</organism>
<evidence type="ECO:0000313" key="3">
    <source>
        <dbReference type="EMBL" id="TQB76465.1"/>
    </source>
</evidence>
<evidence type="ECO:0000256" key="1">
    <source>
        <dbReference type="SAM" id="MobiDB-lite"/>
    </source>
</evidence>